<proteinExistence type="predicted"/>
<dbReference type="EMBL" id="JAVDTR010000006">
    <property type="protein sequence ID" value="MDR6724238.1"/>
    <property type="molecule type" value="Genomic_DNA"/>
</dbReference>
<gene>
    <name evidence="2" type="ORF">J2W91_002700</name>
</gene>
<sequence>MHQMDLTKTLEELEDKYWGEPNFASSLVIQVHKLRKKPLCELSDEDLRLLIGQQMSLTFLLPLALEKLIDNPLRSGELYTGDLFCSVLRVGKEYWKEHKELKNEVDEVIRTYEEARETLEEHIRKYRNDHL</sequence>
<dbReference type="AlphaFoldDB" id="A0AAP5H0U7"/>
<comment type="caution">
    <text evidence="2">The sequence shown here is derived from an EMBL/GenBank/DDBJ whole genome shotgun (WGS) entry which is preliminary data.</text>
</comment>
<dbReference type="RefSeq" id="WP_310140211.1">
    <property type="nucleotide sequence ID" value="NZ_JAVDTR010000006.1"/>
</dbReference>
<keyword evidence="1" id="KW-0175">Coiled coil</keyword>
<dbReference type="Pfam" id="PF18616">
    <property type="entry name" value="CdiI_3"/>
    <property type="match status" value="1"/>
</dbReference>
<reference evidence="2" key="1">
    <citation type="submission" date="2023-07" db="EMBL/GenBank/DDBJ databases">
        <title>Sorghum-associated microbial communities from plants grown in Nebraska, USA.</title>
        <authorList>
            <person name="Schachtman D."/>
        </authorList>
    </citation>
    <scope>NUCLEOTIDE SEQUENCE</scope>
    <source>
        <strain evidence="2">BE80</strain>
    </source>
</reference>
<evidence type="ECO:0000313" key="3">
    <source>
        <dbReference type="Proteomes" id="UP001254832"/>
    </source>
</evidence>
<name>A0AAP5H0U7_PAEAM</name>
<evidence type="ECO:0000313" key="2">
    <source>
        <dbReference type="EMBL" id="MDR6724238.1"/>
    </source>
</evidence>
<dbReference type="CDD" id="cd20691">
    <property type="entry name" value="CdiI_EC536-like"/>
    <property type="match status" value="1"/>
</dbReference>
<organism evidence="2 3">
    <name type="scientific">Paenibacillus amylolyticus</name>
    <dbReference type="NCBI Taxonomy" id="1451"/>
    <lineage>
        <taxon>Bacteria</taxon>
        <taxon>Bacillati</taxon>
        <taxon>Bacillota</taxon>
        <taxon>Bacilli</taxon>
        <taxon>Bacillales</taxon>
        <taxon>Paenibacillaceae</taxon>
        <taxon>Paenibacillus</taxon>
    </lineage>
</organism>
<evidence type="ECO:0000256" key="1">
    <source>
        <dbReference type="SAM" id="Coils"/>
    </source>
</evidence>
<dbReference type="Proteomes" id="UP001254832">
    <property type="component" value="Unassembled WGS sequence"/>
</dbReference>
<feature type="coiled-coil region" evidence="1">
    <location>
        <begin position="98"/>
        <end position="129"/>
    </location>
</feature>
<protein>
    <submittedName>
        <fullName evidence="2">Uncharacterized protein</fullName>
    </submittedName>
</protein>
<accession>A0AAP5H0U7</accession>
<dbReference type="InterPro" id="IPR040547">
    <property type="entry name" value="CdiI"/>
</dbReference>